<dbReference type="PANTHER" id="PTHR31828:SF10">
    <property type="entry name" value="PHOSPHOLIPASE A1-IIDELTA"/>
    <property type="match status" value="1"/>
</dbReference>
<keyword evidence="3 5" id="KW-0442">Lipid degradation</keyword>
<dbReference type="AlphaFoldDB" id="A0A2P5D7T9"/>
<dbReference type="GO" id="GO:0008970">
    <property type="term" value="F:phospholipase A1 activity"/>
    <property type="evidence" value="ECO:0007669"/>
    <property type="project" value="UniProtKB-UniRule"/>
</dbReference>
<dbReference type="SUPFAM" id="SSF53474">
    <property type="entry name" value="alpha/beta-Hydrolases"/>
    <property type="match status" value="1"/>
</dbReference>
<dbReference type="Proteomes" id="UP000237105">
    <property type="component" value="Unassembled WGS sequence"/>
</dbReference>
<feature type="domain" description="Fungal lipase-type" evidence="6">
    <location>
        <begin position="150"/>
        <end position="317"/>
    </location>
</feature>
<sequence length="434" mass="48836">MATGLVLTPTKKSNDVVPPLWEELLGSKNWEGLLEPSLELSLREFILRCGNFAEAAYDCFNSNTISPHCGNSRYGKNTFFNDVVLRNASSYQVVSFLYATSGIADTRKNFFKHPDAALGEFAWDRESNWMGYVAATNDKVSKANGRREIYVAWRGTVVGSEWISNIFGAERTSAKPLLAPRLLEGQQYFSLWGKDEPLVHEGWLSIYTSDNVGSEYVKTSARVQLHTVIQELVNKYKEEKLSVVVTGHSLGGALATLSAFDLVENYVVGSDVLVAAFVFGCPQVGNTAFKERVTEHSNLKILHVKNVRDMVPRLPDWNLWFYVPVETNELEIDTNKSPYLETKHTVDYALNWHNLEVNLHVVASWNGADKAFEPKVKRSLALVNKSTSYLKDELNVPESWWVERNNGMVFDEDSGDWVLDPPPPADQMISMAIK</sequence>
<dbReference type="GO" id="GO:0005737">
    <property type="term" value="C:cytoplasm"/>
    <property type="evidence" value="ECO:0007669"/>
    <property type="project" value="UniProtKB-ARBA"/>
</dbReference>
<dbReference type="InterPro" id="IPR033556">
    <property type="entry name" value="PLA"/>
</dbReference>
<dbReference type="OrthoDB" id="430884at2759"/>
<evidence type="ECO:0000256" key="5">
    <source>
        <dbReference type="RuleBase" id="RU367093"/>
    </source>
</evidence>
<keyword evidence="4 5" id="KW-0443">Lipid metabolism</keyword>
<evidence type="ECO:0000256" key="2">
    <source>
        <dbReference type="ARBA" id="ARBA00022801"/>
    </source>
</evidence>
<evidence type="ECO:0000313" key="8">
    <source>
        <dbReference type="Proteomes" id="UP000237105"/>
    </source>
</evidence>
<comment type="similarity">
    <text evidence="1 5">Belongs to the AB hydrolase superfamily. Lipase family.</text>
</comment>
<proteinExistence type="inferred from homology"/>
<evidence type="ECO:0000256" key="4">
    <source>
        <dbReference type="ARBA" id="ARBA00023098"/>
    </source>
</evidence>
<dbReference type="Gene3D" id="3.40.50.1820">
    <property type="entry name" value="alpha/beta hydrolase"/>
    <property type="match status" value="1"/>
</dbReference>
<organism evidence="7 8">
    <name type="scientific">Parasponia andersonii</name>
    <name type="common">Sponia andersonii</name>
    <dbReference type="NCBI Taxonomy" id="3476"/>
    <lineage>
        <taxon>Eukaryota</taxon>
        <taxon>Viridiplantae</taxon>
        <taxon>Streptophyta</taxon>
        <taxon>Embryophyta</taxon>
        <taxon>Tracheophyta</taxon>
        <taxon>Spermatophyta</taxon>
        <taxon>Magnoliopsida</taxon>
        <taxon>eudicotyledons</taxon>
        <taxon>Gunneridae</taxon>
        <taxon>Pentapetalae</taxon>
        <taxon>rosids</taxon>
        <taxon>fabids</taxon>
        <taxon>Rosales</taxon>
        <taxon>Cannabaceae</taxon>
        <taxon>Parasponia</taxon>
    </lineage>
</organism>
<dbReference type="GO" id="GO:0016042">
    <property type="term" value="P:lipid catabolic process"/>
    <property type="evidence" value="ECO:0007669"/>
    <property type="project" value="UniProtKB-UniRule"/>
</dbReference>
<dbReference type="CDD" id="cd00519">
    <property type="entry name" value="Lipase_3"/>
    <property type="match status" value="1"/>
</dbReference>
<dbReference type="PANTHER" id="PTHR31828">
    <property type="entry name" value="PHOSPHOLIPASE A1-IIGAMMA"/>
    <property type="match status" value="1"/>
</dbReference>
<evidence type="ECO:0000256" key="3">
    <source>
        <dbReference type="ARBA" id="ARBA00022963"/>
    </source>
</evidence>
<dbReference type="FunFam" id="3.40.50.1820:FF:000065">
    <property type="entry name" value="Phospholipase A1-II 3"/>
    <property type="match status" value="1"/>
</dbReference>
<keyword evidence="8" id="KW-1185">Reference proteome</keyword>
<dbReference type="InterPro" id="IPR002921">
    <property type="entry name" value="Fungal_lipase-type"/>
</dbReference>
<evidence type="ECO:0000259" key="6">
    <source>
        <dbReference type="Pfam" id="PF01764"/>
    </source>
</evidence>
<accession>A0A2P5D7T9</accession>
<dbReference type="InterPro" id="IPR029058">
    <property type="entry name" value="AB_hydrolase_fold"/>
</dbReference>
<comment type="caution">
    <text evidence="7">The sequence shown here is derived from an EMBL/GenBank/DDBJ whole genome shotgun (WGS) entry which is preliminary data.</text>
</comment>
<name>A0A2P5D7T9_PARAD</name>
<evidence type="ECO:0000256" key="1">
    <source>
        <dbReference type="ARBA" id="ARBA00010701"/>
    </source>
</evidence>
<dbReference type="EC" id="3.1.1.-" evidence="5"/>
<dbReference type="Pfam" id="PF01764">
    <property type="entry name" value="Lipase_3"/>
    <property type="match status" value="1"/>
</dbReference>
<gene>
    <name evidence="7" type="ORF">PanWU01x14_088100</name>
</gene>
<keyword evidence="2 5" id="KW-0378">Hydrolase</keyword>
<reference evidence="8" key="1">
    <citation type="submission" date="2016-06" db="EMBL/GenBank/DDBJ databases">
        <title>Parallel loss of symbiosis genes in relatives of nitrogen-fixing non-legume Parasponia.</title>
        <authorList>
            <person name="Van Velzen R."/>
            <person name="Holmer R."/>
            <person name="Bu F."/>
            <person name="Rutten L."/>
            <person name="Van Zeijl A."/>
            <person name="Liu W."/>
            <person name="Santuari L."/>
            <person name="Cao Q."/>
            <person name="Sharma T."/>
            <person name="Shen D."/>
            <person name="Roswanjaya Y."/>
            <person name="Wardhani T."/>
            <person name="Kalhor M.S."/>
            <person name="Jansen J."/>
            <person name="Van den Hoogen J."/>
            <person name="Gungor B."/>
            <person name="Hartog M."/>
            <person name="Hontelez J."/>
            <person name="Verver J."/>
            <person name="Yang W.-C."/>
            <person name="Schijlen E."/>
            <person name="Repin R."/>
            <person name="Schilthuizen M."/>
            <person name="Schranz E."/>
            <person name="Heidstra R."/>
            <person name="Miyata K."/>
            <person name="Fedorova E."/>
            <person name="Kohlen W."/>
            <person name="Bisseling T."/>
            <person name="Smit S."/>
            <person name="Geurts R."/>
        </authorList>
    </citation>
    <scope>NUCLEOTIDE SEQUENCE [LARGE SCALE GENOMIC DNA]</scope>
    <source>
        <strain evidence="8">cv. WU1-14</strain>
    </source>
</reference>
<protein>
    <recommendedName>
        <fullName evidence="5">Phospholipase A1</fullName>
        <ecNumber evidence="5">3.1.1.-</ecNumber>
    </recommendedName>
</protein>
<dbReference type="EMBL" id="JXTB01000056">
    <property type="protein sequence ID" value="PON69369.1"/>
    <property type="molecule type" value="Genomic_DNA"/>
</dbReference>
<evidence type="ECO:0000313" key="7">
    <source>
        <dbReference type="EMBL" id="PON69369.1"/>
    </source>
</evidence>
<comment type="function">
    <text evidence="5">Acylhydrolase that catalyzes the hydrolysis of phospholipids at the sn-1 position.</text>
</comment>